<dbReference type="AlphaFoldDB" id="F7NJL9"/>
<dbReference type="OrthoDB" id="1683325at2"/>
<name>F7NJL9_9FIRM</name>
<comment type="caution">
    <text evidence="1">The sequence shown here is derived from an EMBL/GenBank/DDBJ whole genome shotgun (WGS) entry which is preliminary data.</text>
</comment>
<evidence type="ECO:0000313" key="2">
    <source>
        <dbReference type="Proteomes" id="UP000003240"/>
    </source>
</evidence>
<reference evidence="1 2" key="1">
    <citation type="journal article" date="2011" name="EMBO J.">
        <title>Structural diversity of bacterial flagellar motors.</title>
        <authorList>
            <person name="Chen S."/>
            <person name="Beeby M."/>
            <person name="Murphy G.E."/>
            <person name="Leadbetter J.R."/>
            <person name="Hendrixson D.R."/>
            <person name="Briegel A."/>
            <person name="Li Z."/>
            <person name="Shi J."/>
            <person name="Tocheva E.I."/>
            <person name="Muller A."/>
            <person name="Dobro M.J."/>
            <person name="Jensen G.J."/>
        </authorList>
    </citation>
    <scope>NUCLEOTIDE SEQUENCE [LARGE SCALE GENOMIC DNA]</scope>
    <source>
        <strain evidence="1 2">DSM 6540</strain>
    </source>
</reference>
<gene>
    <name evidence="1" type="ORF">ALO_11374</name>
</gene>
<evidence type="ECO:0000313" key="1">
    <source>
        <dbReference type="EMBL" id="EGO63764.1"/>
    </source>
</evidence>
<protein>
    <submittedName>
        <fullName evidence="1">Uncharacterized protein</fullName>
    </submittedName>
</protein>
<dbReference type="Proteomes" id="UP000003240">
    <property type="component" value="Unassembled WGS sequence"/>
</dbReference>
<proteinExistence type="predicted"/>
<sequence>MDRLAAVEKKIEQRKLALKRLDKASRSLLHKYNTRIFHDALRQAGWQSKEDWSKEEFSLLIGFLRAMKCRAISEIDRRLYLHFAAGEVAKKEGDWR</sequence>
<dbReference type="STRING" id="1009370.ALO_11374"/>
<organism evidence="1 2">
    <name type="scientific">Acetonema longum DSM 6540</name>
    <dbReference type="NCBI Taxonomy" id="1009370"/>
    <lineage>
        <taxon>Bacteria</taxon>
        <taxon>Bacillati</taxon>
        <taxon>Bacillota</taxon>
        <taxon>Negativicutes</taxon>
        <taxon>Acetonemataceae</taxon>
        <taxon>Acetonema</taxon>
    </lineage>
</organism>
<dbReference type="EMBL" id="AFGF01000093">
    <property type="protein sequence ID" value="EGO63764.1"/>
    <property type="molecule type" value="Genomic_DNA"/>
</dbReference>
<keyword evidence="2" id="KW-1185">Reference proteome</keyword>
<dbReference type="RefSeq" id="WP_004095633.1">
    <property type="nucleotide sequence ID" value="NZ_AFGF01000093.1"/>
</dbReference>
<accession>F7NJL9</accession>